<keyword evidence="4" id="KW-1185">Reference proteome</keyword>
<sequence>MDVDRCRAEAVAARAFEVHGSSEADAELTAEVLVDADTRGKHSHGLLRLPRFVRGIEHGNVDPHGDITVVRERGATATLDGGSRLGPVVASEAVAEAMARADDYGVGVVGVRNSNHLGMLGYYTDQVRAAGYVAIGMTNTEPAMPPYGGAESILGTNPLAVGIPTDPPFNLDMSTSSISRGEVFELKEQGGTLPEGVALDADGEPTTDPAAALEGVILPFGGAKGSGLAIAIEILAGGLVDAAMGTDVSGTYHTENRCTKGDLFVVVDPEALGGEAFADRATAFVRSLKRTARASAVDEIRLPGESSVKRADADTVTVDDELWAEVRDLAGEANG</sequence>
<dbReference type="GO" id="GO:0016491">
    <property type="term" value="F:oxidoreductase activity"/>
    <property type="evidence" value="ECO:0007669"/>
    <property type="project" value="UniProtKB-KW"/>
</dbReference>
<evidence type="ECO:0000313" key="3">
    <source>
        <dbReference type="EMBL" id="MFC7318973.1"/>
    </source>
</evidence>
<proteinExistence type="inferred from homology"/>
<dbReference type="AlphaFoldDB" id="A0ABD6AGJ7"/>
<dbReference type="InterPro" id="IPR043143">
    <property type="entry name" value="Mal/L-sulf/L-lact_DH-like_NADP"/>
</dbReference>
<accession>A0ABD6AGJ7</accession>
<dbReference type="Pfam" id="PF02615">
    <property type="entry name" value="Ldh_2"/>
    <property type="match status" value="1"/>
</dbReference>
<evidence type="ECO:0000313" key="4">
    <source>
        <dbReference type="Proteomes" id="UP001596547"/>
    </source>
</evidence>
<dbReference type="PANTHER" id="PTHR11091">
    <property type="entry name" value="OXIDOREDUCTASE-RELATED"/>
    <property type="match status" value="1"/>
</dbReference>
<organism evidence="3 4">
    <name type="scientific">Halomarina halobia</name>
    <dbReference type="NCBI Taxonomy" id="3033386"/>
    <lineage>
        <taxon>Archaea</taxon>
        <taxon>Methanobacteriati</taxon>
        <taxon>Methanobacteriota</taxon>
        <taxon>Stenosarchaea group</taxon>
        <taxon>Halobacteria</taxon>
        <taxon>Halobacteriales</taxon>
        <taxon>Natronomonadaceae</taxon>
        <taxon>Halomarina</taxon>
    </lineage>
</organism>
<dbReference type="Gene3D" id="3.30.1370.60">
    <property type="entry name" value="Hypothetical oxidoreductase yiak, domain 2"/>
    <property type="match status" value="1"/>
</dbReference>
<dbReference type="InterPro" id="IPR003767">
    <property type="entry name" value="Malate/L-lactate_DH-like"/>
</dbReference>
<name>A0ABD6AGJ7_9EURY</name>
<dbReference type="SUPFAM" id="SSF89733">
    <property type="entry name" value="L-sulfolactate dehydrogenase-like"/>
    <property type="match status" value="1"/>
</dbReference>
<protein>
    <submittedName>
        <fullName evidence="3">Ldh family oxidoreductase</fullName>
    </submittedName>
</protein>
<dbReference type="EMBL" id="JBHTBF010000003">
    <property type="protein sequence ID" value="MFC7318973.1"/>
    <property type="molecule type" value="Genomic_DNA"/>
</dbReference>
<comment type="caution">
    <text evidence="3">The sequence shown here is derived from an EMBL/GenBank/DDBJ whole genome shotgun (WGS) entry which is preliminary data.</text>
</comment>
<dbReference type="RefSeq" id="WP_276306189.1">
    <property type="nucleotide sequence ID" value="NZ_CP119993.1"/>
</dbReference>
<dbReference type="Gene3D" id="1.10.1530.10">
    <property type="match status" value="1"/>
</dbReference>
<dbReference type="Proteomes" id="UP001596547">
    <property type="component" value="Unassembled WGS sequence"/>
</dbReference>
<dbReference type="InterPro" id="IPR043144">
    <property type="entry name" value="Mal/L-sulf/L-lact_DH-like_ah"/>
</dbReference>
<dbReference type="InterPro" id="IPR036111">
    <property type="entry name" value="Mal/L-sulfo/L-lacto_DH-like_sf"/>
</dbReference>
<dbReference type="GeneID" id="79317840"/>
<gene>
    <name evidence="3" type="ORF">ACFQPE_19560</name>
</gene>
<keyword evidence="2" id="KW-0560">Oxidoreductase</keyword>
<evidence type="ECO:0000256" key="2">
    <source>
        <dbReference type="ARBA" id="ARBA00023002"/>
    </source>
</evidence>
<dbReference type="PANTHER" id="PTHR11091:SF0">
    <property type="entry name" value="MALATE DEHYDROGENASE"/>
    <property type="match status" value="1"/>
</dbReference>
<evidence type="ECO:0000256" key="1">
    <source>
        <dbReference type="ARBA" id="ARBA00006056"/>
    </source>
</evidence>
<comment type="similarity">
    <text evidence="1">Belongs to the LDH2/MDH2 oxidoreductase family.</text>
</comment>
<reference evidence="3 4" key="1">
    <citation type="journal article" date="2019" name="Int. J. Syst. Evol. Microbiol.">
        <title>The Global Catalogue of Microorganisms (GCM) 10K type strain sequencing project: providing services to taxonomists for standard genome sequencing and annotation.</title>
        <authorList>
            <consortium name="The Broad Institute Genomics Platform"/>
            <consortium name="The Broad Institute Genome Sequencing Center for Infectious Disease"/>
            <person name="Wu L."/>
            <person name="Ma J."/>
        </authorList>
    </citation>
    <scope>NUCLEOTIDE SEQUENCE [LARGE SCALE GENOMIC DNA]</scope>
    <source>
        <strain evidence="3 4">PSR21</strain>
    </source>
</reference>